<dbReference type="InterPro" id="IPR036452">
    <property type="entry name" value="Ribo_hydro-like"/>
</dbReference>
<dbReference type="Proteomes" id="UP000253508">
    <property type="component" value="Unassembled WGS sequence"/>
</dbReference>
<dbReference type="Pfam" id="PF07632">
    <property type="entry name" value="Sde182_NH-like"/>
    <property type="match status" value="1"/>
</dbReference>
<accession>A0A367Y885</accession>
<name>A0A367Y885_9MICO</name>
<dbReference type="GO" id="GO:0016799">
    <property type="term" value="F:hydrolase activity, hydrolyzing N-glycosyl compounds"/>
    <property type="evidence" value="ECO:0007669"/>
    <property type="project" value="InterPro"/>
</dbReference>
<dbReference type="OrthoDB" id="253051at2"/>
<gene>
    <name evidence="2" type="ORF">DTO57_05645</name>
</gene>
<dbReference type="Gene3D" id="3.90.245.10">
    <property type="entry name" value="Ribonucleoside hydrolase-like"/>
    <property type="match status" value="1"/>
</dbReference>
<comment type="caution">
    <text evidence="2">The sequence shown here is derived from an EMBL/GenBank/DDBJ whole genome shotgun (WGS) entry which is preliminary data.</text>
</comment>
<evidence type="ECO:0000313" key="3">
    <source>
        <dbReference type="Proteomes" id="UP000253508"/>
    </source>
</evidence>
<reference evidence="2 3" key="1">
    <citation type="submission" date="2018-07" db="EMBL/GenBank/DDBJ databases">
        <title>Microbacterium endoborsara sp. nov., a novel actinobacterium isolated from Borszczowia aralocaspica.</title>
        <authorList>
            <person name="An D."/>
        </authorList>
    </citation>
    <scope>NUCLEOTIDE SEQUENCE [LARGE SCALE GENOMIC DNA]</scope>
    <source>
        <strain evidence="2 3">C1.15228</strain>
    </source>
</reference>
<dbReference type="InterPro" id="IPR011483">
    <property type="entry name" value="Sde182_NH-like"/>
</dbReference>
<feature type="domain" description="Cellulose-binding Sde182 nucleoside hydrolase-like" evidence="1">
    <location>
        <begin position="95"/>
        <end position="333"/>
    </location>
</feature>
<dbReference type="AlphaFoldDB" id="A0A367Y885"/>
<proteinExistence type="predicted"/>
<sequence length="490" mass="53886">MSKVKANSPLPTDTAPRGSRLVWRTSCRATSARRSMDPFFTTAPLRCPTIGADCSRAYPRNRFPKPNIDANLVNRLTLRMQRRITEVPIMSARARVLVTTDIGGTDPDDFQSMVHLLLYADAVDIEGLVSSPYGDGRAGDIHAVIDAYEADFPALATHARYPAPGKLRALVKQGALEVAPDAGFADPTEGSEWIVACARREDPRPLHVLVWGGLEDVAQALHDAPDIARNIAVYYIGGPNTTWGVDAYAYVEAHHRDVTFIESNNSYRGFFVGTADDDLSPTRFIPEHAAGRGALGDFFARQLPTVKMGDSPTLTWVLDGAPHPDRQSWGGRYVPIWGGRASRIAHPATRADIVEAFGVVEILAPMPAGWGEDDRAGLTFDGRTQGPFPEGIVEGDRLRFRLSPRDVREMDYEIRSSHPALDGQRGSFTAALPGADRWRVPSADHRDWWCDDLSPDLAIDGWPGAATIAQPRREIMRDFAARLARTTPRF</sequence>
<dbReference type="SUPFAM" id="SSF53590">
    <property type="entry name" value="Nucleoside hydrolase"/>
    <property type="match status" value="1"/>
</dbReference>
<evidence type="ECO:0000313" key="2">
    <source>
        <dbReference type="EMBL" id="RCK62084.1"/>
    </source>
</evidence>
<evidence type="ECO:0000259" key="1">
    <source>
        <dbReference type="Pfam" id="PF07632"/>
    </source>
</evidence>
<organism evidence="2 3">
    <name type="scientific">Microbacterium sorbitolivorans</name>
    <dbReference type="NCBI Taxonomy" id="1867410"/>
    <lineage>
        <taxon>Bacteria</taxon>
        <taxon>Bacillati</taxon>
        <taxon>Actinomycetota</taxon>
        <taxon>Actinomycetes</taxon>
        <taxon>Micrococcales</taxon>
        <taxon>Microbacteriaceae</taxon>
        <taxon>Microbacterium</taxon>
    </lineage>
</organism>
<keyword evidence="3" id="KW-1185">Reference proteome</keyword>
<dbReference type="EMBL" id="QORO01000001">
    <property type="protein sequence ID" value="RCK62084.1"/>
    <property type="molecule type" value="Genomic_DNA"/>
</dbReference>
<protein>
    <submittedName>
        <fullName evidence="2">DUF1593 domain-containing protein</fullName>
    </submittedName>
</protein>